<evidence type="ECO:0008006" key="3">
    <source>
        <dbReference type="Google" id="ProtNLM"/>
    </source>
</evidence>
<evidence type="ECO:0000313" key="1">
    <source>
        <dbReference type="EMBL" id="MFD1410955.1"/>
    </source>
</evidence>
<name>A0ABW4BL62_9LACO</name>
<gene>
    <name evidence="1" type="ORF">ACFQ4R_04930</name>
</gene>
<keyword evidence="2" id="KW-1185">Reference proteome</keyword>
<evidence type="ECO:0000313" key="2">
    <source>
        <dbReference type="Proteomes" id="UP001597191"/>
    </source>
</evidence>
<dbReference type="Proteomes" id="UP001597191">
    <property type="component" value="Unassembled WGS sequence"/>
</dbReference>
<dbReference type="RefSeq" id="WP_164509214.1">
    <property type="nucleotide sequence ID" value="NZ_JBHTOH010000030.1"/>
</dbReference>
<accession>A0ABW4BL62</accession>
<proteinExistence type="predicted"/>
<organism evidence="1 2">
    <name type="scientific">Lapidilactobacillus gannanensis</name>
    <dbReference type="NCBI Taxonomy" id="2486002"/>
    <lineage>
        <taxon>Bacteria</taxon>
        <taxon>Bacillati</taxon>
        <taxon>Bacillota</taxon>
        <taxon>Bacilli</taxon>
        <taxon>Lactobacillales</taxon>
        <taxon>Lactobacillaceae</taxon>
        <taxon>Lapidilactobacillus</taxon>
    </lineage>
</organism>
<comment type="caution">
    <text evidence="1">The sequence shown here is derived from an EMBL/GenBank/DDBJ whole genome shotgun (WGS) entry which is preliminary data.</text>
</comment>
<dbReference type="EMBL" id="JBHTOH010000030">
    <property type="protein sequence ID" value="MFD1410955.1"/>
    <property type="molecule type" value="Genomic_DNA"/>
</dbReference>
<protein>
    <recommendedName>
        <fullName evidence="3">Lipoprotein</fullName>
    </recommendedName>
</protein>
<reference evidence="2" key="1">
    <citation type="journal article" date="2019" name="Int. J. Syst. Evol. Microbiol.">
        <title>The Global Catalogue of Microorganisms (GCM) 10K type strain sequencing project: providing services to taxonomists for standard genome sequencing and annotation.</title>
        <authorList>
            <consortium name="The Broad Institute Genomics Platform"/>
            <consortium name="The Broad Institute Genome Sequencing Center for Infectious Disease"/>
            <person name="Wu L."/>
            <person name="Ma J."/>
        </authorList>
    </citation>
    <scope>NUCLEOTIDE SEQUENCE [LARGE SCALE GENOMIC DNA]</scope>
    <source>
        <strain evidence="2">CCM 8937</strain>
    </source>
</reference>
<sequence length="131" mass="15563">MGMNKKVDRLIKTILFVGILLFISYRYSLNDQATIMRGSQKLPVQQITTKDVVGVWVNHHNQDIQQRIIFMKNHQWRENQHGVKNIYSGTWKIVGKRTIKLAPYGEKIIFNKNNYRQMNVVNYHHILNKKK</sequence>